<evidence type="ECO:0000256" key="2">
    <source>
        <dbReference type="SAM" id="Phobius"/>
    </source>
</evidence>
<feature type="transmembrane region" description="Helical" evidence="2">
    <location>
        <begin position="53"/>
        <end position="71"/>
    </location>
</feature>
<dbReference type="KEGG" id="jli:EXU32_10580"/>
<dbReference type="AlphaFoldDB" id="A0A4P6MXK5"/>
<keyword evidence="2" id="KW-0472">Membrane</keyword>
<dbReference type="RefSeq" id="WP_130629873.1">
    <property type="nucleotide sequence ID" value="NZ_CP036164.1"/>
</dbReference>
<dbReference type="EMBL" id="CP036164">
    <property type="protein sequence ID" value="QBF46655.1"/>
    <property type="molecule type" value="Genomic_DNA"/>
</dbReference>
<proteinExistence type="predicted"/>
<reference evidence="3 4" key="1">
    <citation type="submission" date="2019-02" db="EMBL/GenBank/DDBJ databases">
        <title>Genomic data mining of an Antarctic deep-sea actinobacterium, Janibacterlimosus P3-3-X1.</title>
        <authorList>
            <person name="Liao L."/>
            <person name="Chen B."/>
        </authorList>
    </citation>
    <scope>NUCLEOTIDE SEQUENCE [LARGE SCALE GENOMIC DNA]</scope>
    <source>
        <strain evidence="3 4">P3-3-X1</strain>
    </source>
</reference>
<feature type="transmembrane region" description="Helical" evidence="2">
    <location>
        <begin position="77"/>
        <end position="97"/>
    </location>
</feature>
<feature type="region of interest" description="Disordered" evidence="1">
    <location>
        <begin position="19"/>
        <end position="46"/>
    </location>
</feature>
<sequence>MRAQARRAHVPAPRLVTKASATPEQAAARSERYTADPSLPSPTAKADAMGSTVLAYLITGPIVFGGLGLLADRWLEVTGLVALGIIIGMALSLYIIWLRYGTSQAPLTVDTRKGPTTAAQPHNEEIQ</sequence>
<evidence type="ECO:0000256" key="1">
    <source>
        <dbReference type="SAM" id="MobiDB-lite"/>
    </source>
</evidence>
<keyword evidence="2" id="KW-0812">Transmembrane</keyword>
<keyword evidence="2" id="KW-1133">Transmembrane helix</keyword>
<evidence type="ECO:0000313" key="3">
    <source>
        <dbReference type="EMBL" id="QBF46655.1"/>
    </source>
</evidence>
<dbReference type="OrthoDB" id="5193039at2"/>
<organism evidence="3 4">
    <name type="scientific">Janibacter limosus</name>
    <dbReference type="NCBI Taxonomy" id="53458"/>
    <lineage>
        <taxon>Bacteria</taxon>
        <taxon>Bacillati</taxon>
        <taxon>Actinomycetota</taxon>
        <taxon>Actinomycetes</taxon>
        <taxon>Micrococcales</taxon>
        <taxon>Intrasporangiaceae</taxon>
        <taxon>Janibacter</taxon>
    </lineage>
</organism>
<evidence type="ECO:0000313" key="4">
    <source>
        <dbReference type="Proteomes" id="UP000290408"/>
    </source>
</evidence>
<dbReference type="Proteomes" id="UP000290408">
    <property type="component" value="Chromosome"/>
</dbReference>
<protein>
    <submittedName>
        <fullName evidence="3">AtpZ/AtpI family protein</fullName>
    </submittedName>
</protein>
<name>A0A4P6MXK5_9MICO</name>
<keyword evidence="4" id="KW-1185">Reference proteome</keyword>
<accession>A0A4P6MXK5</accession>
<gene>
    <name evidence="3" type="ORF">EXU32_10580</name>
</gene>